<dbReference type="Gene3D" id="3.40.190.10">
    <property type="entry name" value="Periplasmic binding protein-like II"/>
    <property type="match status" value="2"/>
</dbReference>
<evidence type="ECO:0000313" key="3">
    <source>
        <dbReference type="Proteomes" id="UP001596364"/>
    </source>
</evidence>
<gene>
    <name evidence="2" type="ORF">ACFP85_03550</name>
</gene>
<keyword evidence="3" id="KW-1185">Reference proteome</keyword>
<protein>
    <submittedName>
        <fullName evidence="2">Substrate-binding periplasmic protein</fullName>
    </submittedName>
</protein>
<organism evidence="2 3">
    <name type="scientific">Pseudobowmanella zhangzhouensis</name>
    <dbReference type="NCBI Taxonomy" id="1537679"/>
    <lineage>
        <taxon>Bacteria</taxon>
        <taxon>Pseudomonadati</taxon>
        <taxon>Pseudomonadota</taxon>
        <taxon>Gammaproteobacteria</taxon>
        <taxon>Alteromonadales</taxon>
        <taxon>Alteromonadaceae</taxon>
    </lineage>
</organism>
<dbReference type="EMBL" id="JBHSUS010000001">
    <property type="protein sequence ID" value="MFC6439225.1"/>
    <property type="molecule type" value="Genomic_DNA"/>
</dbReference>
<reference evidence="3" key="1">
    <citation type="journal article" date="2019" name="Int. J. Syst. Evol. Microbiol.">
        <title>The Global Catalogue of Microorganisms (GCM) 10K type strain sequencing project: providing services to taxonomists for standard genome sequencing and annotation.</title>
        <authorList>
            <consortium name="The Broad Institute Genomics Platform"/>
            <consortium name="The Broad Institute Genome Sequencing Center for Infectious Disease"/>
            <person name="Wu L."/>
            <person name="Ma J."/>
        </authorList>
    </citation>
    <scope>NUCLEOTIDE SEQUENCE [LARGE SCALE GENOMIC DNA]</scope>
    <source>
        <strain evidence="3">CGMCC 1.16031</strain>
    </source>
</reference>
<comment type="caution">
    <text evidence="2">The sequence shown here is derived from an EMBL/GenBank/DDBJ whole genome shotgun (WGS) entry which is preliminary data.</text>
</comment>
<proteinExistence type="predicted"/>
<dbReference type="Proteomes" id="UP001596364">
    <property type="component" value="Unassembled WGS sequence"/>
</dbReference>
<evidence type="ECO:0000313" key="2">
    <source>
        <dbReference type="EMBL" id="MFC6439225.1"/>
    </source>
</evidence>
<dbReference type="RefSeq" id="WP_165490702.1">
    <property type="nucleotide sequence ID" value="NZ_JBHSUS010000001.1"/>
</dbReference>
<sequence length="244" mass="27883">MLGFILLFTRPAYPGTLPELLIYTEIWPPFNYLDDNGNIVGAATDVVRALMNEANVQYSIEIMPWSRAFAKVQGQPNSLIYSIYYTNERAPLFHWLCPMFHSKGVGLFKLRSRKDLQLVSLDDAKSYLIGTIRGGFSREYLIAQGFSEQTNLLISSDEEANVRQLFSRRVDLIIQSPESIAYRLKKMGVATDQIEPVLDSFDNQERQICLAINRESDPILIATLERAFNNIMRDRNTRLIPSLP</sequence>
<dbReference type="InterPro" id="IPR001638">
    <property type="entry name" value="Solute-binding_3/MltF_N"/>
</dbReference>
<dbReference type="SUPFAM" id="SSF53850">
    <property type="entry name" value="Periplasmic binding protein-like II"/>
    <property type="match status" value="1"/>
</dbReference>
<name>A0ABW1XJ15_9ALTE</name>
<dbReference type="Pfam" id="PF00497">
    <property type="entry name" value="SBP_bac_3"/>
    <property type="match status" value="1"/>
</dbReference>
<dbReference type="PANTHER" id="PTHR38834:SF3">
    <property type="entry name" value="SOLUTE-BINDING PROTEIN FAMILY 3_N-TERMINAL DOMAIN-CONTAINING PROTEIN"/>
    <property type="match status" value="1"/>
</dbReference>
<accession>A0ABW1XJ15</accession>
<feature type="domain" description="Solute-binding protein family 3/N-terminal" evidence="1">
    <location>
        <begin position="26"/>
        <end position="235"/>
    </location>
</feature>
<dbReference type="PANTHER" id="PTHR38834">
    <property type="entry name" value="PERIPLASMIC SUBSTRATE BINDING PROTEIN FAMILY 3"/>
    <property type="match status" value="1"/>
</dbReference>
<evidence type="ECO:0000259" key="1">
    <source>
        <dbReference type="Pfam" id="PF00497"/>
    </source>
</evidence>